<dbReference type="EMBL" id="JANSKA010000009">
    <property type="protein sequence ID" value="MCR9037360.1"/>
    <property type="molecule type" value="Genomic_DNA"/>
</dbReference>
<evidence type="ECO:0000256" key="3">
    <source>
        <dbReference type="ARBA" id="ARBA00022605"/>
    </source>
</evidence>
<dbReference type="GO" id="GO:0008782">
    <property type="term" value="F:adenosylhomocysteine nucleosidase activity"/>
    <property type="evidence" value="ECO:0007669"/>
    <property type="project" value="UniProtKB-EC"/>
</dbReference>
<dbReference type="InterPro" id="IPR035994">
    <property type="entry name" value="Nucleoside_phosphorylase_sf"/>
</dbReference>
<keyword evidence="4 7" id="KW-0378">Hydrolase</keyword>
<dbReference type="Pfam" id="PF01048">
    <property type="entry name" value="PNP_UDP_1"/>
    <property type="match status" value="1"/>
</dbReference>
<keyword evidence="8" id="KW-1185">Reference proteome</keyword>
<evidence type="ECO:0000256" key="1">
    <source>
        <dbReference type="ARBA" id="ARBA00004945"/>
    </source>
</evidence>
<feature type="domain" description="Nucleoside phosphorylase" evidence="6">
    <location>
        <begin position="6"/>
        <end position="232"/>
    </location>
</feature>
<proteinExistence type="predicted"/>
<accession>A0ABT1ZAW8</accession>
<evidence type="ECO:0000259" key="6">
    <source>
        <dbReference type="Pfam" id="PF01048"/>
    </source>
</evidence>
<dbReference type="RefSeq" id="WP_258499755.1">
    <property type="nucleotide sequence ID" value="NZ_JANSKA010000009.1"/>
</dbReference>
<gene>
    <name evidence="7" type="ORF">NVS32_10425</name>
</gene>
<evidence type="ECO:0000256" key="4">
    <source>
        <dbReference type="ARBA" id="ARBA00022801"/>
    </source>
</evidence>
<evidence type="ECO:0000256" key="2">
    <source>
        <dbReference type="ARBA" id="ARBA00011974"/>
    </source>
</evidence>
<dbReference type="CDD" id="cd09008">
    <property type="entry name" value="MTAN"/>
    <property type="match status" value="1"/>
</dbReference>
<name>A0ABT1ZAW8_9ACTN</name>
<dbReference type="Gene3D" id="3.40.50.1580">
    <property type="entry name" value="Nucleoside phosphorylase domain"/>
    <property type="match status" value="1"/>
</dbReference>
<dbReference type="Proteomes" id="UP001204320">
    <property type="component" value="Unassembled WGS sequence"/>
</dbReference>
<dbReference type="EC" id="3.2.2.9" evidence="2"/>
<dbReference type="NCBIfam" id="TIGR01704">
    <property type="entry name" value="MTA_SAH-Nsdase"/>
    <property type="match status" value="1"/>
</dbReference>
<keyword evidence="3" id="KW-0028">Amino-acid biosynthesis</keyword>
<dbReference type="PANTHER" id="PTHR46832">
    <property type="entry name" value="5'-METHYLTHIOADENOSINE/S-ADENOSYLHOMOCYSTEINE NUCLEOSIDASE"/>
    <property type="match status" value="1"/>
</dbReference>
<dbReference type="NCBIfam" id="NF004079">
    <property type="entry name" value="PRK05584.1"/>
    <property type="match status" value="1"/>
</dbReference>
<evidence type="ECO:0000313" key="7">
    <source>
        <dbReference type="EMBL" id="MCR9037360.1"/>
    </source>
</evidence>
<organism evidence="7 8">
    <name type="scientific">Tractidigestivibacter montrealensis</name>
    <dbReference type="NCBI Taxonomy" id="2972466"/>
    <lineage>
        <taxon>Bacteria</taxon>
        <taxon>Bacillati</taxon>
        <taxon>Actinomycetota</taxon>
        <taxon>Coriobacteriia</taxon>
        <taxon>Coriobacteriales</taxon>
        <taxon>Atopobiaceae</taxon>
        <taxon>Tractidigestivibacter</taxon>
    </lineage>
</organism>
<evidence type="ECO:0000256" key="5">
    <source>
        <dbReference type="ARBA" id="ARBA00023167"/>
    </source>
</evidence>
<dbReference type="InterPro" id="IPR010049">
    <property type="entry name" value="MTA_SAH_Nsdase"/>
</dbReference>
<comment type="caution">
    <text evidence="7">The sequence shown here is derived from an EMBL/GenBank/DDBJ whole genome shotgun (WGS) entry which is preliminary data.</text>
</comment>
<dbReference type="InterPro" id="IPR000845">
    <property type="entry name" value="Nucleoside_phosphorylase_d"/>
</dbReference>
<reference evidence="7 8" key="1">
    <citation type="submission" date="2022-08" db="EMBL/GenBank/DDBJ databases">
        <title>Tractidigestivibacter montrealensis type strain KD21.</title>
        <authorList>
            <person name="Diop K."/>
            <person name="Richard C."/>
            <person name="Routy B."/>
        </authorList>
    </citation>
    <scope>NUCLEOTIDE SEQUENCE [LARGE SCALE GENOMIC DNA]</scope>
    <source>
        <strain evidence="7 8">KD21</strain>
    </source>
</reference>
<sequence length="237" mass="24726">MRSDIKVGIIGAMEVEVAHLVASLEDESVSTVAGMEFHAGTLGGVPVVVVRSGVGKVNAGVCVQVLVDRYGVTHVVNTGVAGSLDARIDVGDIVVSTDCRYHDVDATVFGYEPGEIPQLGCVSFSADEGLRAQAVAAVHDVAGDVRAFEGRVVSGDVFVTDAHDKERLAHDFGGICCEMEGTAVAQTAWLNRVPFVVVRAISDKPGSTTPVEYAAFETAAAEHCAAIVARMVSRLGE</sequence>
<protein>
    <recommendedName>
        <fullName evidence="2">adenosylhomocysteine nucleosidase</fullName>
        <ecNumber evidence="2">3.2.2.9</ecNumber>
    </recommendedName>
</protein>
<comment type="pathway">
    <text evidence="1">Amino-acid biosynthesis; L-methionine biosynthesis via salvage pathway; S-methyl-5-thio-alpha-D-ribose 1-phosphate from S-methyl-5'-thioadenosine (hydrolase route): step 1/2.</text>
</comment>
<keyword evidence="7" id="KW-0326">Glycosidase</keyword>
<evidence type="ECO:0000313" key="8">
    <source>
        <dbReference type="Proteomes" id="UP001204320"/>
    </source>
</evidence>
<dbReference type="SUPFAM" id="SSF53167">
    <property type="entry name" value="Purine and uridine phosphorylases"/>
    <property type="match status" value="1"/>
</dbReference>
<keyword evidence="5" id="KW-0486">Methionine biosynthesis</keyword>
<dbReference type="PANTHER" id="PTHR46832:SF1">
    <property type="entry name" value="5'-METHYLTHIOADENOSINE_S-ADENOSYLHOMOCYSTEINE NUCLEOSIDASE"/>
    <property type="match status" value="1"/>
</dbReference>